<feature type="domain" description="DEAD-box RNA helicase Q" evidence="8">
    <location>
        <begin position="58"/>
        <end position="87"/>
    </location>
</feature>
<dbReference type="STRING" id="94130.A0A2Z6RQA0"/>
<dbReference type="GO" id="GO:0003676">
    <property type="term" value="F:nucleic acid binding"/>
    <property type="evidence" value="ECO:0007669"/>
    <property type="project" value="InterPro"/>
</dbReference>
<feature type="domain" description="Helicase ATP-binding" evidence="6">
    <location>
        <begin position="90"/>
        <end position="312"/>
    </location>
</feature>
<evidence type="ECO:0000313" key="9">
    <source>
        <dbReference type="EMBL" id="GBC03073.1"/>
    </source>
</evidence>
<dbReference type="InterPro" id="IPR014014">
    <property type="entry name" value="RNA_helicase_DEAD_Q_motif"/>
</dbReference>
<dbReference type="EMBL" id="BEXD01003868">
    <property type="protein sequence ID" value="GBC03073.1"/>
    <property type="molecule type" value="Genomic_DNA"/>
</dbReference>
<evidence type="ECO:0000313" key="10">
    <source>
        <dbReference type="Proteomes" id="UP000247702"/>
    </source>
</evidence>
<dbReference type="InterPro" id="IPR001650">
    <property type="entry name" value="Helicase_C-like"/>
</dbReference>
<dbReference type="GO" id="GO:0005524">
    <property type="term" value="F:ATP binding"/>
    <property type="evidence" value="ECO:0007669"/>
    <property type="project" value="UniProtKB-KW"/>
</dbReference>
<accession>A0A2Z6RQA0</accession>
<dbReference type="PANTHER" id="PTHR47960">
    <property type="entry name" value="DEAD-BOX ATP-DEPENDENT RNA HELICASE 50"/>
    <property type="match status" value="1"/>
</dbReference>
<dbReference type="InterPro" id="IPR014001">
    <property type="entry name" value="Helicase_ATP-bd"/>
</dbReference>
<keyword evidence="4" id="KW-0067">ATP-binding</keyword>
<keyword evidence="2" id="KW-0378">Hydrolase</keyword>
<proteinExistence type="predicted"/>
<organism evidence="9 10">
    <name type="scientific">Rhizophagus clarus</name>
    <dbReference type="NCBI Taxonomy" id="94130"/>
    <lineage>
        <taxon>Eukaryota</taxon>
        <taxon>Fungi</taxon>
        <taxon>Fungi incertae sedis</taxon>
        <taxon>Mucoromycota</taxon>
        <taxon>Glomeromycotina</taxon>
        <taxon>Glomeromycetes</taxon>
        <taxon>Glomerales</taxon>
        <taxon>Glomeraceae</taxon>
        <taxon>Rhizophagus</taxon>
    </lineage>
</organism>
<dbReference type="PROSITE" id="PS51195">
    <property type="entry name" value="Q_MOTIF"/>
    <property type="match status" value="1"/>
</dbReference>
<keyword evidence="1" id="KW-0547">Nucleotide-binding</keyword>
<dbReference type="AlphaFoldDB" id="A0A2Z6RQA0"/>
<dbReference type="GO" id="GO:0016787">
    <property type="term" value="F:hydrolase activity"/>
    <property type="evidence" value="ECO:0007669"/>
    <property type="project" value="UniProtKB-KW"/>
</dbReference>
<gene>
    <name evidence="9" type="ORF">RclHR1_04980018</name>
</gene>
<dbReference type="SMART" id="SM00490">
    <property type="entry name" value="HELICc"/>
    <property type="match status" value="1"/>
</dbReference>
<evidence type="ECO:0000256" key="1">
    <source>
        <dbReference type="ARBA" id="ARBA00022741"/>
    </source>
</evidence>
<dbReference type="GO" id="GO:0003724">
    <property type="term" value="F:RNA helicase activity"/>
    <property type="evidence" value="ECO:0007669"/>
    <property type="project" value="InterPro"/>
</dbReference>
<protein>
    <recommendedName>
        <fullName evidence="11">P-loop containing nucleoside triphosphate hydrolase protein</fullName>
    </recommendedName>
</protein>
<keyword evidence="10" id="KW-1185">Reference proteome</keyword>
<feature type="short sequence motif" description="Q motif" evidence="5">
    <location>
        <begin position="58"/>
        <end position="87"/>
    </location>
</feature>
<evidence type="ECO:0000259" key="6">
    <source>
        <dbReference type="PROSITE" id="PS51192"/>
    </source>
</evidence>
<evidence type="ECO:0008006" key="11">
    <source>
        <dbReference type="Google" id="ProtNLM"/>
    </source>
</evidence>
<name>A0A2Z6RQA0_9GLOM</name>
<evidence type="ECO:0000256" key="3">
    <source>
        <dbReference type="ARBA" id="ARBA00022806"/>
    </source>
</evidence>
<reference evidence="9 10" key="1">
    <citation type="submission" date="2017-11" db="EMBL/GenBank/DDBJ databases">
        <title>The genome of Rhizophagus clarus HR1 reveals common genetic basis of auxotrophy among arbuscular mycorrhizal fungi.</title>
        <authorList>
            <person name="Kobayashi Y."/>
        </authorList>
    </citation>
    <scope>NUCLEOTIDE SEQUENCE [LARGE SCALE GENOMIC DNA]</scope>
    <source>
        <strain evidence="9 10">HR1</strain>
    </source>
</reference>
<sequence length="525" mass="59740">MSVTKINVSKKFFNKFIFNNYIRYNKFSNLTQKNYLPTNRPTTNSELSASQLSIKNIDNFRDLGIRESLCKALRQNYNITKPTPCQQKLIPPILSGNDVLIRDLTGSGKTFGIVLALLSKTRTVSKTLSRKVSSSTSPIITNLLVVPSRELAFQIELWIHSLFRDTNLPMKSIIQVAVKTVREIEEEQLLNLRKSPPLLLVGTAKRLLELVENHGLKFHGLNTLALDEADHLIKLPGKYANIKKIINREIHPKPTELLARHILSELNNDNNETSRSEMVYYRNKPQVIVSSATLNRTLRYYFKDNQLAPNPIFIDMSQGNYSPPTISHHCLTITSNNIRNLATSISANEEERIQDFEEDDDRMVDSVVGTIELEQQMIQTGIIFVNHKINVPNLVKKFRKYGIPAKELSSSYIPTINERGYSYNSLSTIETDLNDFVTKPTFSPNTTIYVAQEFTSRGIDIPNISHVFILGVPSSAVEYLHMSGRTGRMGRDGKVISFIKDGQKKVMMNYITFLDLKLNNYEHVE</sequence>
<dbReference type="Gene3D" id="3.40.50.300">
    <property type="entry name" value="P-loop containing nucleotide triphosphate hydrolases"/>
    <property type="match status" value="2"/>
</dbReference>
<dbReference type="Pfam" id="PF00270">
    <property type="entry name" value="DEAD"/>
    <property type="match status" value="1"/>
</dbReference>
<dbReference type="InterPro" id="IPR027417">
    <property type="entry name" value="P-loop_NTPase"/>
</dbReference>
<evidence type="ECO:0000256" key="2">
    <source>
        <dbReference type="ARBA" id="ARBA00022801"/>
    </source>
</evidence>
<feature type="domain" description="Helicase C-terminal" evidence="7">
    <location>
        <begin position="372"/>
        <end position="525"/>
    </location>
</feature>
<evidence type="ECO:0000256" key="4">
    <source>
        <dbReference type="ARBA" id="ARBA00022840"/>
    </source>
</evidence>
<dbReference type="Proteomes" id="UP000247702">
    <property type="component" value="Unassembled WGS sequence"/>
</dbReference>
<comment type="caution">
    <text evidence="9">The sequence shown here is derived from an EMBL/GenBank/DDBJ whole genome shotgun (WGS) entry which is preliminary data.</text>
</comment>
<evidence type="ECO:0000259" key="8">
    <source>
        <dbReference type="PROSITE" id="PS51195"/>
    </source>
</evidence>
<dbReference type="PROSITE" id="PS51192">
    <property type="entry name" value="HELICASE_ATP_BIND_1"/>
    <property type="match status" value="1"/>
</dbReference>
<dbReference type="Pfam" id="PF00271">
    <property type="entry name" value="Helicase_C"/>
    <property type="match status" value="1"/>
</dbReference>
<dbReference type="InterPro" id="IPR011545">
    <property type="entry name" value="DEAD/DEAH_box_helicase_dom"/>
</dbReference>
<dbReference type="SUPFAM" id="SSF52540">
    <property type="entry name" value="P-loop containing nucleoside triphosphate hydrolases"/>
    <property type="match status" value="2"/>
</dbReference>
<evidence type="ECO:0000256" key="5">
    <source>
        <dbReference type="PROSITE-ProRule" id="PRU00552"/>
    </source>
</evidence>
<dbReference type="SMART" id="SM00487">
    <property type="entry name" value="DEXDc"/>
    <property type="match status" value="1"/>
</dbReference>
<evidence type="ECO:0000259" key="7">
    <source>
        <dbReference type="PROSITE" id="PS51194"/>
    </source>
</evidence>
<dbReference type="PROSITE" id="PS51194">
    <property type="entry name" value="HELICASE_CTER"/>
    <property type="match status" value="1"/>
</dbReference>
<keyword evidence="3" id="KW-0347">Helicase</keyword>